<sequence length="316" mass="35144">MALPTEFTLNTGAKVPAVGLGTFQSTDGNSKVKDAVARALKLGYRHIDGANAYGNEKDIGEAIKESGIPREEIFVTSKLAQTWHEPADVEKALDVSLKDLQLDYVDLYLMHFPQAYKAGPNNSTIRHHSGNGKPVIDYDLSRRYPETWQAMEKLVSTGKARAIGLSNFNILKTKRILEVAKIIPAVNQHGILIMAHQPLGGRPVPAVRAHPDEPSPTENPKQIVDVANACNLTPAQVCLSWAVQRRIPVVPKSVQQAHMEQNLRLERLPDDLFKVVDNLSSERGPIRFLDPSRHICFDIFDEENDQPVDNKAPWDE</sequence>
<feature type="active site" description="Proton donor" evidence="2">
    <location>
        <position position="53"/>
    </location>
</feature>
<comment type="caution">
    <text evidence="6">The sequence shown here is derived from an EMBL/GenBank/DDBJ whole genome shotgun (WGS) entry which is preliminary data.</text>
</comment>
<dbReference type="AlphaFoldDB" id="A0AAV9HQH6"/>
<protein>
    <submittedName>
        <fullName evidence="6">NADP-dependent oxidoreductase domain-containing protein</fullName>
    </submittedName>
</protein>
<evidence type="ECO:0000313" key="6">
    <source>
        <dbReference type="EMBL" id="KAK4462350.1"/>
    </source>
</evidence>
<feature type="domain" description="NADP-dependent oxidoreductase" evidence="5">
    <location>
        <begin position="18"/>
        <end position="194"/>
    </location>
</feature>
<name>A0AAV9HQH6_9PEZI</name>
<dbReference type="InterPro" id="IPR023210">
    <property type="entry name" value="NADP_OxRdtase_dom"/>
</dbReference>
<dbReference type="PROSITE" id="PS00062">
    <property type="entry name" value="ALDOKETO_REDUCTASE_2"/>
    <property type="match status" value="1"/>
</dbReference>
<dbReference type="EMBL" id="MU864973">
    <property type="protein sequence ID" value="KAK4462350.1"/>
    <property type="molecule type" value="Genomic_DNA"/>
</dbReference>
<dbReference type="PROSITE" id="PS00798">
    <property type="entry name" value="ALDOKETO_REDUCTASE_1"/>
    <property type="match status" value="1"/>
</dbReference>
<evidence type="ECO:0000256" key="1">
    <source>
        <dbReference type="ARBA" id="ARBA00023002"/>
    </source>
</evidence>
<evidence type="ECO:0000256" key="2">
    <source>
        <dbReference type="PIRSR" id="PIRSR000097-1"/>
    </source>
</evidence>
<feature type="binding site" evidence="3">
    <location>
        <position position="111"/>
    </location>
    <ligand>
        <name>substrate</name>
    </ligand>
</feature>
<dbReference type="Gene3D" id="3.20.20.100">
    <property type="entry name" value="NADP-dependent oxidoreductase domain"/>
    <property type="match status" value="1"/>
</dbReference>
<evidence type="ECO:0000259" key="5">
    <source>
        <dbReference type="Pfam" id="PF00248"/>
    </source>
</evidence>
<evidence type="ECO:0000256" key="4">
    <source>
        <dbReference type="PIRSR" id="PIRSR000097-3"/>
    </source>
</evidence>
<proteinExistence type="predicted"/>
<dbReference type="SUPFAM" id="SSF51430">
    <property type="entry name" value="NAD(P)-linked oxidoreductase"/>
    <property type="match status" value="1"/>
</dbReference>
<dbReference type="PANTHER" id="PTHR11732">
    <property type="entry name" value="ALDO/KETO REDUCTASE"/>
    <property type="match status" value="1"/>
</dbReference>
<feature type="site" description="Lowers pKa of active site Tyr" evidence="4">
    <location>
        <position position="78"/>
    </location>
</feature>
<dbReference type="PRINTS" id="PR00069">
    <property type="entry name" value="ALDKETRDTASE"/>
</dbReference>
<dbReference type="PIRSF" id="PIRSF000097">
    <property type="entry name" value="AKR"/>
    <property type="match status" value="1"/>
</dbReference>
<dbReference type="Pfam" id="PF00248">
    <property type="entry name" value="Aldo_ket_red"/>
    <property type="match status" value="1"/>
</dbReference>
<dbReference type="InterPro" id="IPR036812">
    <property type="entry name" value="NAD(P)_OxRdtase_dom_sf"/>
</dbReference>
<dbReference type="CDD" id="cd19071">
    <property type="entry name" value="AKR_AKR1-5-like"/>
    <property type="match status" value="1"/>
</dbReference>
<keyword evidence="1" id="KW-0560">Oxidoreductase</keyword>
<dbReference type="GO" id="GO:0016491">
    <property type="term" value="F:oxidoreductase activity"/>
    <property type="evidence" value="ECO:0007669"/>
    <property type="project" value="UniProtKB-KW"/>
</dbReference>
<keyword evidence="7" id="KW-1185">Reference proteome</keyword>
<evidence type="ECO:0000256" key="3">
    <source>
        <dbReference type="PIRSR" id="PIRSR000097-2"/>
    </source>
</evidence>
<evidence type="ECO:0000313" key="7">
    <source>
        <dbReference type="Proteomes" id="UP001321749"/>
    </source>
</evidence>
<dbReference type="Proteomes" id="UP001321749">
    <property type="component" value="Unassembled WGS sequence"/>
</dbReference>
<gene>
    <name evidence="6" type="ORF">QBC42DRAFT_338334</name>
</gene>
<accession>A0AAV9HQH6</accession>
<reference evidence="6" key="1">
    <citation type="journal article" date="2023" name="Mol. Phylogenet. Evol.">
        <title>Genome-scale phylogeny and comparative genomics of the fungal order Sordariales.</title>
        <authorList>
            <person name="Hensen N."/>
            <person name="Bonometti L."/>
            <person name="Westerberg I."/>
            <person name="Brannstrom I.O."/>
            <person name="Guillou S."/>
            <person name="Cros-Aarteil S."/>
            <person name="Calhoun S."/>
            <person name="Haridas S."/>
            <person name="Kuo A."/>
            <person name="Mondo S."/>
            <person name="Pangilinan J."/>
            <person name="Riley R."/>
            <person name="LaButti K."/>
            <person name="Andreopoulos B."/>
            <person name="Lipzen A."/>
            <person name="Chen C."/>
            <person name="Yan M."/>
            <person name="Daum C."/>
            <person name="Ng V."/>
            <person name="Clum A."/>
            <person name="Steindorff A."/>
            <person name="Ohm R.A."/>
            <person name="Martin F."/>
            <person name="Silar P."/>
            <person name="Natvig D.O."/>
            <person name="Lalanne C."/>
            <person name="Gautier V."/>
            <person name="Ament-Velasquez S.L."/>
            <person name="Kruys A."/>
            <person name="Hutchinson M.I."/>
            <person name="Powell A.J."/>
            <person name="Barry K."/>
            <person name="Miller A.N."/>
            <person name="Grigoriev I.V."/>
            <person name="Debuchy R."/>
            <person name="Gladieux P."/>
            <person name="Hiltunen Thoren M."/>
            <person name="Johannesson H."/>
        </authorList>
    </citation>
    <scope>NUCLEOTIDE SEQUENCE</scope>
    <source>
        <strain evidence="6">PSN324</strain>
    </source>
</reference>
<dbReference type="InterPro" id="IPR020471">
    <property type="entry name" value="AKR"/>
</dbReference>
<reference evidence="6" key="2">
    <citation type="submission" date="2023-06" db="EMBL/GenBank/DDBJ databases">
        <authorList>
            <consortium name="Lawrence Berkeley National Laboratory"/>
            <person name="Mondo S.J."/>
            <person name="Hensen N."/>
            <person name="Bonometti L."/>
            <person name="Westerberg I."/>
            <person name="Brannstrom I.O."/>
            <person name="Guillou S."/>
            <person name="Cros-Aarteil S."/>
            <person name="Calhoun S."/>
            <person name="Haridas S."/>
            <person name="Kuo A."/>
            <person name="Pangilinan J."/>
            <person name="Riley R."/>
            <person name="Labutti K."/>
            <person name="Andreopoulos B."/>
            <person name="Lipzen A."/>
            <person name="Chen C."/>
            <person name="Yanf M."/>
            <person name="Daum C."/>
            <person name="Ng V."/>
            <person name="Clum A."/>
            <person name="Steindorff A."/>
            <person name="Ohm R."/>
            <person name="Martin F."/>
            <person name="Silar P."/>
            <person name="Natvig D."/>
            <person name="Lalanne C."/>
            <person name="Gautier V."/>
            <person name="Ament-Velasquez S.L."/>
            <person name="Kruys A."/>
            <person name="Hutchinson M.I."/>
            <person name="Powell A.J."/>
            <person name="Barry K."/>
            <person name="Miller A.N."/>
            <person name="Grigoriev I.V."/>
            <person name="Debuchy R."/>
            <person name="Gladieux P."/>
            <person name="Thoren M.H."/>
            <person name="Johannesson H."/>
        </authorList>
    </citation>
    <scope>NUCLEOTIDE SEQUENCE</scope>
    <source>
        <strain evidence="6">PSN324</strain>
    </source>
</reference>
<dbReference type="InterPro" id="IPR018170">
    <property type="entry name" value="Aldo/ket_reductase_CS"/>
</dbReference>
<organism evidence="6 7">
    <name type="scientific">Cladorrhinum samala</name>
    <dbReference type="NCBI Taxonomy" id="585594"/>
    <lineage>
        <taxon>Eukaryota</taxon>
        <taxon>Fungi</taxon>
        <taxon>Dikarya</taxon>
        <taxon>Ascomycota</taxon>
        <taxon>Pezizomycotina</taxon>
        <taxon>Sordariomycetes</taxon>
        <taxon>Sordariomycetidae</taxon>
        <taxon>Sordariales</taxon>
        <taxon>Podosporaceae</taxon>
        <taxon>Cladorrhinum</taxon>
    </lineage>
</organism>